<dbReference type="Proteomes" id="UP000688137">
    <property type="component" value="Unassembled WGS sequence"/>
</dbReference>
<sequence>MLKLKFLFSSFKSKYKLYKERIFTLQTSFEQCQSLPQLNSLMQAFLNEKIYDQIMPMKFSDSSAIYNRLKQEIESIQNTDDLLFENMIKFLEMQFQKPNFNEYIDWLKSQPINNEYQFILLIQFYSGLIVNDKEIYEEFKKQKHQFNTILIQVMEYCINKKKLPQLKSDKIDQLREYLNSDNNSLKSYALLFLSQYDQSITNYPHATCHPEILLQFLQQSELSDHQLKYVISQIYQGINSWHLYYLAQLFVLLNKFKPSPLFLDLIQKVYVERVLDQEGNYQFDFRILKNFIQVAQKNQAFKDYKIYMQLLKRVVQMSKETNFNEKTLENIIRSVYFSLRELCIENETIFDEIPQYIMSEELIELKKFLEEWLEKSMILESLSIVNLFKLNIPQGFCEKYLNTMQIQEKHLRAIIRLLNQSNQFQLNERTCEMLINLINRFKIDYLKYLQPNNLQIYPHNLIRQIVRAIINNSNDESVIEFIYKHVQQLQNNKSIYEEIGLDFQYIAPYIKFQIEAEFTAKVDFDQLSKWLQIYNILAPFDDEIINKIKQCLPKFTPSQISNLLSSCDQLRDKFKDFDKIHELKGQNNYIDVYLNQKGNLPKSIQTIDDIILANSKCLDMNYYKSKKIKQELLKKLQEINEIPNSKQAYELLMGWRASDFNIDTFESLIRIVKDQIMNYDFHHTHKLISKLIQQYQLHPGVLYKAYQKLQNVLTSNFKDSKDKVSIIKLAIILKRIYPTLTIELINQEDEECQFVNQIIENIYFNKGNVITEIKPFMSPYNQFYPYICKNLNEFTKNFVTFQDNLNVAIPAYVQGVKLQFKLQELIKELEKPSISALQQLKLACLIANIEKNDFLKRQLKQNFSHIDPSTNYLFQDDLIICFDVMNKLFPNEGMGKKLELLVINAYESFYEPTLIYLFTEHLLTSRSISIIEDRIIKWKI</sequence>
<evidence type="ECO:0000313" key="2">
    <source>
        <dbReference type="Proteomes" id="UP000688137"/>
    </source>
</evidence>
<organism evidence="1 2">
    <name type="scientific">Paramecium primaurelia</name>
    <dbReference type="NCBI Taxonomy" id="5886"/>
    <lineage>
        <taxon>Eukaryota</taxon>
        <taxon>Sar</taxon>
        <taxon>Alveolata</taxon>
        <taxon>Ciliophora</taxon>
        <taxon>Intramacronucleata</taxon>
        <taxon>Oligohymenophorea</taxon>
        <taxon>Peniculida</taxon>
        <taxon>Parameciidae</taxon>
        <taxon>Paramecium</taxon>
    </lineage>
</organism>
<accession>A0A8S1N210</accession>
<gene>
    <name evidence="1" type="ORF">PPRIM_AZ9-3.1.T0770161</name>
</gene>
<dbReference type="AlphaFoldDB" id="A0A8S1N210"/>
<evidence type="ECO:0000313" key="1">
    <source>
        <dbReference type="EMBL" id="CAD8086918.1"/>
    </source>
</evidence>
<name>A0A8S1N210_PARPR</name>
<dbReference type="OMA" id="NNEYQFI"/>
<protein>
    <submittedName>
        <fullName evidence="1">Uncharacterized protein</fullName>
    </submittedName>
</protein>
<proteinExistence type="predicted"/>
<reference evidence="1" key="1">
    <citation type="submission" date="2021-01" db="EMBL/GenBank/DDBJ databases">
        <authorList>
            <consortium name="Genoscope - CEA"/>
            <person name="William W."/>
        </authorList>
    </citation>
    <scope>NUCLEOTIDE SEQUENCE</scope>
</reference>
<comment type="caution">
    <text evidence="1">The sequence shown here is derived from an EMBL/GenBank/DDBJ whole genome shotgun (WGS) entry which is preliminary data.</text>
</comment>
<dbReference type="EMBL" id="CAJJDM010000080">
    <property type="protein sequence ID" value="CAD8086918.1"/>
    <property type="molecule type" value="Genomic_DNA"/>
</dbReference>
<keyword evidence="2" id="KW-1185">Reference proteome</keyword>